<evidence type="ECO:0000256" key="7">
    <source>
        <dbReference type="SAM" id="Phobius"/>
    </source>
</evidence>
<comment type="subcellular location">
    <subcellularLocation>
        <location evidence="1">Cell membrane</location>
        <topology evidence="1">Multi-pass membrane protein</topology>
    </subcellularLocation>
</comment>
<evidence type="ECO:0000256" key="2">
    <source>
        <dbReference type="ARBA" id="ARBA00022448"/>
    </source>
</evidence>
<dbReference type="InterPro" id="IPR050171">
    <property type="entry name" value="MFS_Transporters"/>
</dbReference>
<proteinExistence type="predicted"/>
<accession>A0ABW2JK60</accession>
<dbReference type="SUPFAM" id="SSF103473">
    <property type="entry name" value="MFS general substrate transporter"/>
    <property type="match status" value="1"/>
</dbReference>
<gene>
    <name evidence="8" type="ORF">ACFQVC_20125</name>
</gene>
<evidence type="ECO:0000256" key="6">
    <source>
        <dbReference type="ARBA" id="ARBA00023136"/>
    </source>
</evidence>
<organism evidence="8 9">
    <name type="scientific">Streptomyces monticola</name>
    <dbReference type="NCBI Taxonomy" id="2666263"/>
    <lineage>
        <taxon>Bacteria</taxon>
        <taxon>Bacillati</taxon>
        <taxon>Actinomycetota</taxon>
        <taxon>Actinomycetes</taxon>
        <taxon>Kitasatosporales</taxon>
        <taxon>Streptomycetaceae</taxon>
        <taxon>Streptomyces</taxon>
    </lineage>
</organism>
<keyword evidence="5 7" id="KW-1133">Transmembrane helix</keyword>
<evidence type="ECO:0000256" key="5">
    <source>
        <dbReference type="ARBA" id="ARBA00022989"/>
    </source>
</evidence>
<evidence type="ECO:0000256" key="1">
    <source>
        <dbReference type="ARBA" id="ARBA00004651"/>
    </source>
</evidence>
<evidence type="ECO:0000256" key="3">
    <source>
        <dbReference type="ARBA" id="ARBA00022475"/>
    </source>
</evidence>
<comment type="caution">
    <text evidence="8">The sequence shown here is derived from an EMBL/GenBank/DDBJ whole genome shotgun (WGS) entry which is preliminary data.</text>
</comment>
<dbReference type="InterPro" id="IPR011701">
    <property type="entry name" value="MFS"/>
</dbReference>
<feature type="transmembrane region" description="Helical" evidence="7">
    <location>
        <begin position="139"/>
        <end position="158"/>
    </location>
</feature>
<name>A0ABW2JK60_9ACTN</name>
<dbReference type="EMBL" id="JBHTCF010000008">
    <property type="protein sequence ID" value="MFC7306521.1"/>
    <property type="molecule type" value="Genomic_DNA"/>
</dbReference>
<dbReference type="Pfam" id="PF07690">
    <property type="entry name" value="MFS_1"/>
    <property type="match status" value="1"/>
</dbReference>
<evidence type="ECO:0000313" key="9">
    <source>
        <dbReference type="Proteomes" id="UP001596523"/>
    </source>
</evidence>
<feature type="transmembrane region" description="Helical" evidence="7">
    <location>
        <begin position="301"/>
        <end position="320"/>
    </location>
</feature>
<evidence type="ECO:0000256" key="4">
    <source>
        <dbReference type="ARBA" id="ARBA00022692"/>
    </source>
</evidence>
<feature type="transmembrane region" description="Helical" evidence="7">
    <location>
        <begin position="361"/>
        <end position="390"/>
    </location>
</feature>
<feature type="transmembrane region" description="Helical" evidence="7">
    <location>
        <begin position="249"/>
        <end position="267"/>
    </location>
</feature>
<dbReference type="Gene3D" id="1.20.1250.20">
    <property type="entry name" value="MFS general substrate transporter like domains"/>
    <property type="match status" value="1"/>
</dbReference>
<feature type="transmembrane region" description="Helical" evidence="7">
    <location>
        <begin position="212"/>
        <end position="237"/>
    </location>
</feature>
<keyword evidence="3" id="KW-1003">Cell membrane</keyword>
<keyword evidence="2" id="KW-0813">Transport</keyword>
<dbReference type="PANTHER" id="PTHR23517">
    <property type="entry name" value="RESISTANCE PROTEIN MDTM, PUTATIVE-RELATED-RELATED"/>
    <property type="match status" value="1"/>
</dbReference>
<dbReference type="InterPro" id="IPR036259">
    <property type="entry name" value="MFS_trans_sf"/>
</dbReference>
<feature type="transmembrane region" description="Helical" evidence="7">
    <location>
        <begin position="164"/>
        <end position="185"/>
    </location>
</feature>
<protein>
    <submittedName>
        <fullName evidence="8">MFS transporter</fullName>
    </submittedName>
</protein>
<feature type="transmembrane region" description="Helical" evidence="7">
    <location>
        <begin position="48"/>
        <end position="66"/>
    </location>
</feature>
<reference evidence="9" key="1">
    <citation type="journal article" date="2019" name="Int. J. Syst. Evol. Microbiol.">
        <title>The Global Catalogue of Microorganisms (GCM) 10K type strain sequencing project: providing services to taxonomists for standard genome sequencing and annotation.</title>
        <authorList>
            <consortium name="The Broad Institute Genomics Platform"/>
            <consortium name="The Broad Institute Genome Sequencing Center for Infectious Disease"/>
            <person name="Wu L."/>
            <person name="Ma J."/>
        </authorList>
    </citation>
    <scope>NUCLEOTIDE SEQUENCE [LARGE SCALE GENOMIC DNA]</scope>
    <source>
        <strain evidence="9">SYNS20</strain>
    </source>
</reference>
<dbReference type="Proteomes" id="UP001596523">
    <property type="component" value="Unassembled WGS sequence"/>
</dbReference>
<keyword evidence="4 7" id="KW-0812">Transmembrane</keyword>
<keyword evidence="6 7" id="KW-0472">Membrane</keyword>
<sequence>MPRILPAPGPPRVLALAQLANSLGDGAFYATSALFFTQVVGLSPTRVGLALTLGWGLGMLAGVPLGYAADRWGPRRTAVLLAVVTATALAAFLVVRSFPLFLLVVCVYTCCQSGLTSARQALLAGLVPAGERTRVRAQLQSTLNAGLAVGAGLGAVALGLDSEAAYLTVFALDAASFAAAALVLCRVPEVAPSPVVRTAGEPRLAVLRDRPYALVTLLNAVLYLNMPLLSLGLPLWIVERTDAPKPMAATLLVVNMLSVVVFQVRVAREVTDIRGASRAIGRAGLLMLAACVLYATTGGRIGAVAAVAVLLVAAGVQVYGEMAQGAGAWELGFGLAPEHQQGQYQGFFGMGPQIARMLGPLLLTTLLLGLGTAGWLILGGLFLAAGLAVAPAVRWAERERLRACPGTAGGRADGARAT</sequence>
<keyword evidence="9" id="KW-1185">Reference proteome</keyword>
<dbReference type="RefSeq" id="WP_381831892.1">
    <property type="nucleotide sequence ID" value="NZ_JBHTCF010000008.1"/>
</dbReference>
<feature type="transmembrane region" description="Helical" evidence="7">
    <location>
        <begin position="78"/>
        <end position="95"/>
    </location>
</feature>
<evidence type="ECO:0000313" key="8">
    <source>
        <dbReference type="EMBL" id="MFC7306521.1"/>
    </source>
</evidence>